<protein>
    <submittedName>
        <fullName evidence="1">Uncharacterized protein</fullName>
    </submittedName>
</protein>
<sequence length="93" mass="10003">MWGKALSFTWDVGFDDSTAACVSSRVSERASRCRSELDSRPWFGRRATVLVPAEIASSGMETVASFGVEAFEPPKSGFLVALAWMAASSPPPM</sequence>
<reference evidence="1 2" key="1">
    <citation type="journal article" date="2008" name="Int. J. Syst. Evol. Microbiol.">
        <title>Tessaracoccus flavescens sp. nov., isolated from marine sediment.</title>
        <authorList>
            <person name="Lee D.W."/>
            <person name="Lee S.D."/>
        </authorList>
    </citation>
    <scope>NUCLEOTIDE SEQUENCE [LARGE SCALE GENOMIC DNA]</scope>
    <source>
        <strain evidence="1 2">SST-39T</strain>
    </source>
</reference>
<gene>
    <name evidence="1" type="ORF">BW733_12000</name>
</gene>
<evidence type="ECO:0000313" key="1">
    <source>
        <dbReference type="EMBL" id="AQP51428.1"/>
    </source>
</evidence>
<name>A0A1Q2CZ96_9ACTN</name>
<dbReference type="KEGG" id="tfa:BW733_12000"/>
<organism evidence="1 2">
    <name type="scientific">Tessaracoccus flavescens</name>
    <dbReference type="NCBI Taxonomy" id="399497"/>
    <lineage>
        <taxon>Bacteria</taxon>
        <taxon>Bacillati</taxon>
        <taxon>Actinomycetota</taxon>
        <taxon>Actinomycetes</taxon>
        <taxon>Propionibacteriales</taxon>
        <taxon>Propionibacteriaceae</taxon>
        <taxon>Tessaracoccus</taxon>
    </lineage>
</organism>
<proteinExistence type="predicted"/>
<dbReference type="RefSeq" id="WP_152024689.1">
    <property type="nucleotide sequence ID" value="NZ_CP019607.1"/>
</dbReference>
<evidence type="ECO:0000313" key="2">
    <source>
        <dbReference type="Proteomes" id="UP000188235"/>
    </source>
</evidence>
<dbReference type="AlphaFoldDB" id="A0A1Q2CZ96"/>
<dbReference type="EMBL" id="CP019607">
    <property type="protein sequence ID" value="AQP51428.1"/>
    <property type="molecule type" value="Genomic_DNA"/>
</dbReference>
<accession>A0A1Q2CZ96</accession>
<keyword evidence="2" id="KW-1185">Reference proteome</keyword>
<dbReference type="Proteomes" id="UP000188235">
    <property type="component" value="Chromosome"/>
</dbReference>